<feature type="transmembrane region" description="Helical" evidence="3">
    <location>
        <begin position="6"/>
        <end position="29"/>
    </location>
</feature>
<dbReference type="RefSeq" id="WP_086743494.1">
    <property type="nucleotide sequence ID" value="NZ_MWPV01000002.1"/>
</dbReference>
<dbReference type="Gene3D" id="3.60.40.10">
    <property type="entry name" value="PPM-type phosphatase domain"/>
    <property type="match status" value="1"/>
</dbReference>
<dbReference type="Gene3D" id="3.30.450.20">
    <property type="entry name" value="PAS domain"/>
    <property type="match status" value="1"/>
</dbReference>
<dbReference type="InterPro" id="IPR001932">
    <property type="entry name" value="PPM-type_phosphatase-like_dom"/>
</dbReference>
<dbReference type="PANTHER" id="PTHR43156">
    <property type="entry name" value="STAGE II SPORULATION PROTEIN E-RELATED"/>
    <property type="match status" value="1"/>
</dbReference>
<feature type="domain" description="HAMP" evidence="4">
    <location>
        <begin position="276"/>
        <end position="328"/>
    </location>
</feature>
<evidence type="ECO:0000256" key="2">
    <source>
        <dbReference type="SAM" id="Coils"/>
    </source>
</evidence>
<dbReference type="PANTHER" id="PTHR43156:SF2">
    <property type="entry name" value="STAGE II SPORULATION PROTEIN E"/>
    <property type="match status" value="1"/>
</dbReference>
<accession>A0A244CRT5</accession>
<evidence type="ECO:0000313" key="6">
    <source>
        <dbReference type="Proteomes" id="UP000194841"/>
    </source>
</evidence>
<feature type="coiled-coil region" evidence="2">
    <location>
        <begin position="334"/>
        <end position="361"/>
    </location>
</feature>
<name>A0A244CRT5_PSEDV</name>
<dbReference type="Pfam" id="PF00672">
    <property type="entry name" value="HAMP"/>
    <property type="match status" value="1"/>
</dbReference>
<organism evidence="5 6">
    <name type="scientific">Pseudoalteromonas ulvae</name>
    <dbReference type="NCBI Taxonomy" id="107327"/>
    <lineage>
        <taxon>Bacteria</taxon>
        <taxon>Pseudomonadati</taxon>
        <taxon>Pseudomonadota</taxon>
        <taxon>Gammaproteobacteria</taxon>
        <taxon>Alteromonadales</taxon>
        <taxon>Pseudoalteromonadaceae</taxon>
        <taxon>Pseudoalteromonas</taxon>
    </lineage>
</organism>
<keyword evidence="3" id="KW-0472">Membrane</keyword>
<proteinExistence type="predicted"/>
<dbReference type="CDD" id="cd06225">
    <property type="entry name" value="HAMP"/>
    <property type="match status" value="1"/>
</dbReference>
<dbReference type="EMBL" id="MWPV01000002">
    <property type="protein sequence ID" value="OUL58186.1"/>
    <property type="molecule type" value="Genomic_DNA"/>
</dbReference>
<dbReference type="GO" id="GO:0016020">
    <property type="term" value="C:membrane"/>
    <property type="evidence" value="ECO:0007669"/>
    <property type="project" value="InterPro"/>
</dbReference>
<protein>
    <recommendedName>
        <fullName evidence="4">HAMP domain-containing protein</fullName>
    </recommendedName>
</protein>
<dbReference type="AlphaFoldDB" id="A0A244CRT5"/>
<dbReference type="SUPFAM" id="SSF158472">
    <property type="entry name" value="HAMP domain-like"/>
    <property type="match status" value="1"/>
</dbReference>
<evidence type="ECO:0000259" key="4">
    <source>
        <dbReference type="PROSITE" id="PS50885"/>
    </source>
</evidence>
<reference evidence="5 6" key="1">
    <citation type="submission" date="2017-02" db="EMBL/GenBank/DDBJ databases">
        <title>Pseudoalteromonas ulvae TC14 Genome.</title>
        <authorList>
            <person name="Molmeret M."/>
        </authorList>
    </citation>
    <scope>NUCLEOTIDE SEQUENCE [LARGE SCALE GENOMIC DNA]</scope>
    <source>
        <strain evidence="5">TC14</strain>
    </source>
</reference>
<dbReference type="Gene3D" id="6.10.340.10">
    <property type="match status" value="1"/>
</dbReference>
<dbReference type="SMART" id="SM00304">
    <property type="entry name" value="HAMP"/>
    <property type="match status" value="1"/>
</dbReference>
<keyword evidence="6" id="KW-1185">Reference proteome</keyword>
<keyword evidence="3" id="KW-0812">Transmembrane</keyword>
<feature type="transmembrane region" description="Helical" evidence="3">
    <location>
        <begin position="255"/>
        <end position="278"/>
    </location>
</feature>
<dbReference type="GO" id="GO:0007165">
    <property type="term" value="P:signal transduction"/>
    <property type="evidence" value="ECO:0007669"/>
    <property type="project" value="InterPro"/>
</dbReference>
<sequence length="601" mass="67875">MKVSFAVKLGILMIVLMTALVGSILVYFYQYSLQTLHNDLKQSIGDVTRTSAFIFKEEERDIIHSLKQQLHDELSENYLEAVNQFSLLEEGSTELLLTEQQSQNLHNTLDFQYIVQLLRRVQEGSRNRIRSLQLLPQTNVLDDNPSRAAWAYLMVKVPNVAPEQALIFLADSNYEKDNFSEGGNPIGNLYKAPAFFTLPFKGQIGVADNWYTDEFGTVLTAVVPIKSENGEVIAILGIDYDVGAFQDRIEKQKRISWTAFAVSLALAFIITGIITTWVSIPLTKLKSGAEQLSKQDFNHRVIIKSNDEFGVLANTLNQVSQTLGEFTSDLEAIVAERTAQLTKANEKVQQLNSMLSAENKHLGAEVDNLLVLRQKFMPHINSQLRIGDYELSLNHLASRSVAGDFWQIVTDKEGQKLLFFGQVSGGGLETASLTLQIQSLLQYQSGNIESRLRGVNQMVVEQSKLLKSQFLVKLQAIQFEKEQLKVWGQCEDPILFNQGSVKEIELYPDNFVLGINNKIELKDHLIKLQSDTHLLLYSSGFRQALLKLTNRSQDFKNGLELIQASELRNKTAQQLLEQFGEQPWFSDFASDISFLSIRRLS</sequence>
<comment type="caution">
    <text evidence="5">The sequence shown here is derived from an EMBL/GenBank/DDBJ whole genome shotgun (WGS) entry which is preliminary data.</text>
</comment>
<evidence type="ECO:0000313" key="5">
    <source>
        <dbReference type="EMBL" id="OUL58186.1"/>
    </source>
</evidence>
<evidence type="ECO:0000256" key="3">
    <source>
        <dbReference type="SAM" id="Phobius"/>
    </source>
</evidence>
<dbReference type="InterPro" id="IPR036457">
    <property type="entry name" value="PPM-type-like_dom_sf"/>
</dbReference>
<keyword evidence="3" id="KW-1133">Transmembrane helix</keyword>
<gene>
    <name evidence="5" type="ORF">B1199_07480</name>
</gene>
<dbReference type="InterPro" id="IPR003660">
    <property type="entry name" value="HAMP_dom"/>
</dbReference>
<dbReference type="GO" id="GO:0016791">
    <property type="term" value="F:phosphatase activity"/>
    <property type="evidence" value="ECO:0007669"/>
    <property type="project" value="TreeGrafter"/>
</dbReference>
<dbReference type="InterPro" id="IPR052016">
    <property type="entry name" value="Bact_Sigma-Reg"/>
</dbReference>
<dbReference type="PROSITE" id="PS50885">
    <property type="entry name" value="HAMP"/>
    <property type="match status" value="1"/>
</dbReference>
<dbReference type="Proteomes" id="UP000194841">
    <property type="component" value="Unassembled WGS sequence"/>
</dbReference>
<evidence type="ECO:0000256" key="1">
    <source>
        <dbReference type="ARBA" id="ARBA00022801"/>
    </source>
</evidence>
<dbReference type="OrthoDB" id="9811306at2"/>
<dbReference type="Pfam" id="PF07228">
    <property type="entry name" value="SpoIIE"/>
    <property type="match status" value="1"/>
</dbReference>
<keyword evidence="1" id="KW-0378">Hydrolase</keyword>
<keyword evidence="2" id="KW-0175">Coiled coil</keyword>